<gene>
    <name evidence="1" type="ORF">Prum_067400</name>
</gene>
<name>A0A6V8LDP6_9ACTN</name>
<organism evidence="1 2">
    <name type="scientific">Phytohabitans rumicis</name>
    <dbReference type="NCBI Taxonomy" id="1076125"/>
    <lineage>
        <taxon>Bacteria</taxon>
        <taxon>Bacillati</taxon>
        <taxon>Actinomycetota</taxon>
        <taxon>Actinomycetes</taxon>
        <taxon>Micromonosporales</taxon>
        <taxon>Micromonosporaceae</taxon>
    </lineage>
</organism>
<dbReference type="AlphaFoldDB" id="A0A6V8LDP6"/>
<dbReference type="Proteomes" id="UP000482960">
    <property type="component" value="Unassembled WGS sequence"/>
</dbReference>
<accession>A0A6V8LDP6</accession>
<proteinExistence type="predicted"/>
<protein>
    <submittedName>
        <fullName evidence="1">Uncharacterized protein</fullName>
    </submittedName>
</protein>
<comment type="caution">
    <text evidence="1">The sequence shown here is derived from an EMBL/GenBank/DDBJ whole genome shotgun (WGS) entry which is preliminary data.</text>
</comment>
<dbReference type="EMBL" id="BLPG01000001">
    <property type="protein sequence ID" value="GFJ93098.1"/>
    <property type="molecule type" value="Genomic_DNA"/>
</dbReference>
<reference evidence="1 2" key="2">
    <citation type="submission" date="2020-03" db="EMBL/GenBank/DDBJ databases">
        <authorList>
            <person name="Ichikawa N."/>
            <person name="Kimura A."/>
            <person name="Kitahashi Y."/>
            <person name="Uohara A."/>
        </authorList>
    </citation>
    <scope>NUCLEOTIDE SEQUENCE [LARGE SCALE GENOMIC DNA]</scope>
    <source>
        <strain evidence="1 2">NBRC 108638</strain>
    </source>
</reference>
<reference evidence="1 2" key="1">
    <citation type="submission" date="2020-03" db="EMBL/GenBank/DDBJ databases">
        <title>Whole genome shotgun sequence of Phytohabitans rumicis NBRC 108638.</title>
        <authorList>
            <person name="Komaki H."/>
            <person name="Tamura T."/>
        </authorList>
    </citation>
    <scope>NUCLEOTIDE SEQUENCE [LARGE SCALE GENOMIC DNA]</scope>
    <source>
        <strain evidence="1 2">NBRC 108638</strain>
    </source>
</reference>
<evidence type="ECO:0000313" key="1">
    <source>
        <dbReference type="EMBL" id="GFJ93098.1"/>
    </source>
</evidence>
<keyword evidence="2" id="KW-1185">Reference proteome</keyword>
<sequence length="169" mass="18349">MWCVNGRGDGLERRLEPAITAAAREAVAAAPPAAQDHLLVAWAAAYGRSPDPDKVFHEVIRAIEDIACPLVEPSKAQGGRSTLGTVIGELRNNSFTKWELLLPGHEGQPRDITHLVGMLELIWHAQVSRHGGAPKSRRQDQTEAQTVVHLAATVAHWLSSGVLRRKANP</sequence>
<evidence type="ECO:0000313" key="2">
    <source>
        <dbReference type="Proteomes" id="UP000482960"/>
    </source>
</evidence>